<reference evidence="7" key="1">
    <citation type="submission" date="2023-02" db="EMBL/GenBank/DDBJ databases">
        <title>Genome of toxic invasive species Heracleum sosnowskyi carries increased number of genes despite the absence of recent whole-genome duplications.</title>
        <authorList>
            <person name="Schelkunov M."/>
            <person name="Shtratnikova V."/>
            <person name="Makarenko M."/>
            <person name="Klepikova A."/>
            <person name="Omelchenko D."/>
            <person name="Novikova G."/>
            <person name="Obukhova E."/>
            <person name="Bogdanov V."/>
            <person name="Penin A."/>
            <person name="Logacheva M."/>
        </authorList>
    </citation>
    <scope>NUCLEOTIDE SEQUENCE</scope>
    <source>
        <strain evidence="7">Hsosn_3</strain>
        <tissue evidence="7">Leaf</tissue>
    </source>
</reference>
<keyword evidence="1" id="KW-0493">Microtubule</keyword>
<name>A0AAD8IZC0_9APIA</name>
<evidence type="ECO:0000313" key="7">
    <source>
        <dbReference type="EMBL" id="KAK1394792.1"/>
    </source>
</evidence>
<evidence type="ECO:0000256" key="6">
    <source>
        <dbReference type="SAM" id="Phobius"/>
    </source>
</evidence>
<keyword evidence="3" id="KW-0067">ATP-binding</keyword>
<protein>
    <submittedName>
        <fullName evidence="7">Uncharacterized protein</fullName>
    </submittedName>
</protein>
<evidence type="ECO:0000256" key="4">
    <source>
        <dbReference type="ARBA" id="ARBA00023054"/>
    </source>
</evidence>
<dbReference type="PANTHER" id="PTHR37739">
    <property type="entry name" value="KINESIN-LIKE PROTEIN KIN-12D"/>
    <property type="match status" value="1"/>
</dbReference>
<keyword evidence="6" id="KW-0812">Transmembrane</keyword>
<evidence type="ECO:0000256" key="1">
    <source>
        <dbReference type="ARBA" id="ARBA00022701"/>
    </source>
</evidence>
<evidence type="ECO:0000313" key="8">
    <source>
        <dbReference type="Proteomes" id="UP001237642"/>
    </source>
</evidence>
<evidence type="ECO:0000256" key="2">
    <source>
        <dbReference type="ARBA" id="ARBA00022741"/>
    </source>
</evidence>
<dbReference type="InterPro" id="IPR044986">
    <property type="entry name" value="KIF15/KIN-12"/>
</dbReference>
<keyword evidence="4" id="KW-0175">Coiled coil</keyword>
<dbReference type="PANTHER" id="PTHR37739:SF8">
    <property type="entry name" value="KINESIN-LIKE PROTEIN KIN-12D"/>
    <property type="match status" value="1"/>
</dbReference>
<dbReference type="AlphaFoldDB" id="A0AAD8IZC0"/>
<evidence type="ECO:0000256" key="3">
    <source>
        <dbReference type="ARBA" id="ARBA00022840"/>
    </source>
</evidence>
<dbReference type="Proteomes" id="UP001237642">
    <property type="component" value="Unassembled WGS sequence"/>
</dbReference>
<organism evidence="7 8">
    <name type="scientific">Heracleum sosnowskyi</name>
    <dbReference type="NCBI Taxonomy" id="360622"/>
    <lineage>
        <taxon>Eukaryota</taxon>
        <taxon>Viridiplantae</taxon>
        <taxon>Streptophyta</taxon>
        <taxon>Embryophyta</taxon>
        <taxon>Tracheophyta</taxon>
        <taxon>Spermatophyta</taxon>
        <taxon>Magnoliopsida</taxon>
        <taxon>eudicotyledons</taxon>
        <taxon>Gunneridae</taxon>
        <taxon>Pentapetalae</taxon>
        <taxon>asterids</taxon>
        <taxon>campanulids</taxon>
        <taxon>Apiales</taxon>
        <taxon>Apiaceae</taxon>
        <taxon>Apioideae</taxon>
        <taxon>apioid superclade</taxon>
        <taxon>Tordylieae</taxon>
        <taxon>Tordyliinae</taxon>
        <taxon>Heracleum</taxon>
    </lineage>
</organism>
<dbReference type="GO" id="GO:0005874">
    <property type="term" value="C:microtubule"/>
    <property type="evidence" value="ECO:0007669"/>
    <property type="project" value="UniProtKB-KW"/>
</dbReference>
<feature type="transmembrane region" description="Helical" evidence="6">
    <location>
        <begin position="68"/>
        <end position="88"/>
    </location>
</feature>
<keyword evidence="6" id="KW-0472">Membrane</keyword>
<accession>A0AAD8IZC0</accession>
<keyword evidence="6" id="KW-1133">Transmembrane helix</keyword>
<proteinExistence type="predicted"/>
<keyword evidence="2" id="KW-0547">Nucleotide-binding</keyword>
<comment type="caution">
    <text evidence="7">The sequence shown here is derived from an EMBL/GenBank/DDBJ whole genome shotgun (WGS) entry which is preliminary data.</text>
</comment>
<dbReference type="GO" id="GO:0005524">
    <property type="term" value="F:ATP binding"/>
    <property type="evidence" value="ECO:0007669"/>
    <property type="project" value="UniProtKB-KW"/>
</dbReference>
<evidence type="ECO:0000256" key="5">
    <source>
        <dbReference type="ARBA" id="ARBA00023175"/>
    </source>
</evidence>
<keyword evidence="5" id="KW-0505">Motor protein</keyword>
<keyword evidence="8" id="KW-1185">Reference proteome</keyword>
<dbReference type="EMBL" id="JAUIZM010000003">
    <property type="protein sequence ID" value="KAK1394792.1"/>
    <property type="molecule type" value="Genomic_DNA"/>
</dbReference>
<reference evidence="7" key="2">
    <citation type="submission" date="2023-05" db="EMBL/GenBank/DDBJ databases">
        <authorList>
            <person name="Schelkunov M.I."/>
        </authorList>
    </citation>
    <scope>NUCLEOTIDE SEQUENCE</scope>
    <source>
        <strain evidence="7">Hsosn_3</strain>
        <tissue evidence="7">Leaf</tissue>
    </source>
</reference>
<sequence length="198" mass="22948">MCLDINAMIGCRENVISGYVFVLNSYDISSEETLMTDLEDALSRHRPNYISGLHQLGRLHHRKLFPVWSIYVNYWCFYGVGCCGLGFVQQMKSERDDDKLTAERLRIEELEVLAASRQKEIFMLNTRLATAESITHYVLRDLLGLKLDITGYVQVQKITEKAQLHNTDVQNKDQEATNLKEQLTEFVVERKRSLEEID</sequence>
<gene>
    <name evidence="7" type="ORF">POM88_013848</name>
</gene>